<feature type="domain" description="GREB1-like circularly permuted SF2 helicase" evidence="5">
    <location>
        <begin position="502"/>
        <end position="1176"/>
    </location>
</feature>
<evidence type="ECO:0000259" key="5">
    <source>
        <dbReference type="Pfam" id="PF20692"/>
    </source>
</evidence>
<feature type="region of interest" description="Disordered" evidence="1">
    <location>
        <begin position="949"/>
        <end position="981"/>
    </location>
</feature>
<evidence type="ECO:0000259" key="4">
    <source>
        <dbReference type="Pfam" id="PF20691"/>
    </source>
</evidence>
<sequence>MSGFKSLILKMQGPPYLKSALYKESQRKSLDIRLILATQSCCAYHGSGTILREERKHLQLSHAVQSMCTFCFIHAGFSGNCIGCGERGFRYFTEFSNHINLKLTTQPKKQKHLKYYLVRSSQGVLSKGPLICWKECRSRQSSAASLSAKPNSAVSPSTTPEGGSTNGYKSGFTQTGRTSMSNSGPPKKRHRGWSPGSPVPPPGLVVPVPTIRPSTRTGKTRMIQRFHLQKAVLRQTSYGTLPYFYGNVGDIVVSPLLVNCYKIPQLENKDLELLGLTSSQLLSVENMILLTIQYLVQLGPDQIPLREEFEQIMLKAMQEFTLRERSLQMSAQCISVSPAQLPWLARLIASVSRDLVHVVVTQNSLAEGISETLRTLNEMKHQQKLPDYVVAICTSKIRGNEFCVVVLGQYQSRALAESMLTTSEFLKEISYELITGKVSFLASHFKNTSLGDDLDKLLEKMLQQRGESVIIPFNGDVSECVSSQEAIAMVSTQEPDLDVDTFQIYQPQLTVARKLLSQVCAIADSGNQSLDLGHFSKVDFIVIVPRSEVLVQQTLQRIRQSGVLVDLGLEDNGTAYQRAEKYVVRLDNEIQTKFEVFMKRVKQNPYTLFVLVHDNAHVDLTSAISSSLSHGEPSHGLADRVINCREVLEAFNLLVLQVSSFPYALQTQQSRISSSNEVHWIQFDAVVNKLYFGLNEYSKSLQWGVTSPLLRCDETFEKMVTTLLERYPRLHSMVVRCYLLIQQYSQALMSLTTMASLRDHSTPETLSIMDDLITSPGKDKNGCGHMLVIRVPSVQLAMLAKERLQEVRDKLGLQYRFEILLGNPASELTVAKHFVTRLKAWRGNEQDDWIPRTYQDLEGLPCIVILTGKDPLGETFPRSLKYCDLRLIDSSYLTRTALEQEVGLACCYVSKEVIRGPIVALDLSEKEHEKANGSENDADELLIDLDRPQSNSSAVTGTSGSLADNGVSSSSAADKSQKQAPSLNFQMVAHSSVDEGTYPEFTAGETLKQECDSLGNQMASSTTSKLSSLSSVSQTFRWPGHSTKDSKALRAALPRIVILSKAAYCLLSSQKSGNLPSSSSLLPHADVSWLSSLRPLLHKDMSSEEQSLYYRQWTMARQHHADFSNQGEASSSRSFHPRRLLLTGPPQVGKTGSYLQFLRILFRMLIRLLEVDVYDEEEINTSDSEIAQSSNDHWPDIEIFSKMSFDLSVHDPKYRNISPVYTEQLSRVKQETSKEMKSEEPKKRETVSMMLTKYAAYNTFHHCEQCHQYMDINPAAQVSDSTLHAFTFSSSMLGEEVQLHFIIPKSKESHFVFSKQGKHLESMRLPLVSDKNLNAVKSPIFTPSSGRHEHGLLNLYHAMEGISHLHLLVVKEYEMPLYRKYWPNHIMLVLPGMFNNAGVGAARFLIKELSYHNLELERNRLEELGVKRQCVWPFIVVMDDSCVLWNMHSVHEQSSQSLEPGGTSKNVSLKNVLQHIEATPKIVHYAILGVQKWNSKLNAKKTKAPFSRCHVRDFILLNIDLTQNVQYDLNRYFCEDIDFNLRTNSSGLLICRFNNFSVMKKHIQVGGQKDFVVKPKIVVSVYPCSVICKG</sequence>
<dbReference type="Pfam" id="PF20688">
    <property type="entry name" value="GREB1_2nd"/>
    <property type="match status" value="2"/>
</dbReference>
<dbReference type="InterPro" id="IPR046926">
    <property type="entry name" value="GREB1_N"/>
</dbReference>
<evidence type="ECO:0000313" key="7">
    <source>
        <dbReference type="Proteomes" id="UP000694428"/>
    </source>
</evidence>
<dbReference type="PANTHER" id="PTHR15720:SF12">
    <property type="entry name" value="GREB1-LIKE PROTEIN"/>
    <property type="match status" value="1"/>
</dbReference>
<dbReference type="InterPro" id="IPR048659">
    <property type="entry name" value="GREB1-like_2nd"/>
</dbReference>
<accession>A0A8C9FUM8</accession>
<reference evidence="6" key="2">
    <citation type="submission" date="2025-09" db="UniProtKB">
        <authorList>
            <consortium name="Ensembl"/>
        </authorList>
    </citation>
    <scope>IDENTIFICATION</scope>
</reference>
<dbReference type="Ensembl" id="ENSPSTT00000021310.1">
    <property type="protein sequence ID" value="ENSPSTP00000020320.1"/>
    <property type="gene ID" value="ENSPSTG00000014721.1"/>
</dbReference>
<organism evidence="6 7">
    <name type="scientific">Pavo cristatus</name>
    <name type="common">Indian peafowl</name>
    <name type="synonym">Blue peafowl</name>
    <dbReference type="NCBI Taxonomy" id="9049"/>
    <lineage>
        <taxon>Eukaryota</taxon>
        <taxon>Metazoa</taxon>
        <taxon>Chordata</taxon>
        <taxon>Craniata</taxon>
        <taxon>Vertebrata</taxon>
        <taxon>Euteleostomi</taxon>
        <taxon>Archelosauria</taxon>
        <taxon>Archosauria</taxon>
        <taxon>Dinosauria</taxon>
        <taxon>Saurischia</taxon>
        <taxon>Theropoda</taxon>
        <taxon>Coelurosauria</taxon>
        <taxon>Aves</taxon>
        <taxon>Neognathae</taxon>
        <taxon>Galloanserae</taxon>
        <taxon>Galliformes</taxon>
        <taxon>Phasianidae</taxon>
        <taxon>Phasianinae</taxon>
        <taxon>Pavo</taxon>
    </lineage>
</organism>
<proteinExistence type="predicted"/>
<evidence type="ECO:0000313" key="6">
    <source>
        <dbReference type="Ensembl" id="ENSPSTP00000020320.1"/>
    </source>
</evidence>
<feature type="compositionally biased region" description="Polar residues" evidence="1">
    <location>
        <begin position="949"/>
        <end position="962"/>
    </location>
</feature>
<protein>
    <submittedName>
        <fullName evidence="6">GREB1 like retinoic acid receptor coactivator</fullName>
    </submittedName>
</protein>
<feature type="compositionally biased region" description="Low complexity" evidence="1">
    <location>
        <begin position="968"/>
        <end position="981"/>
    </location>
</feature>
<dbReference type="PANTHER" id="PTHR15720">
    <property type="entry name" value="GREB1-RELATED"/>
    <property type="match status" value="1"/>
</dbReference>
<dbReference type="Proteomes" id="UP000694428">
    <property type="component" value="Unplaced"/>
</dbReference>
<dbReference type="InterPro" id="IPR028422">
    <property type="entry name" value="GREB1"/>
</dbReference>
<dbReference type="InterPro" id="IPR048657">
    <property type="entry name" value="GREB1-like_cpSF2"/>
</dbReference>
<evidence type="ECO:0000259" key="2">
    <source>
        <dbReference type="Pfam" id="PF15782"/>
    </source>
</evidence>
<reference evidence="6" key="1">
    <citation type="submission" date="2025-08" db="UniProtKB">
        <authorList>
            <consortium name="Ensembl"/>
        </authorList>
    </citation>
    <scope>IDENTIFICATION</scope>
</reference>
<keyword evidence="7" id="KW-1185">Reference proteome</keyword>
<dbReference type="Pfam" id="PF20692">
    <property type="entry name" value="cpSF2-GREB1"/>
    <property type="match status" value="1"/>
</dbReference>
<feature type="compositionally biased region" description="Polar residues" evidence="1">
    <location>
        <begin position="149"/>
        <end position="184"/>
    </location>
</feature>
<dbReference type="Pfam" id="PF20691">
    <property type="entry name" value="TAGT"/>
    <property type="match status" value="1"/>
</dbReference>
<feature type="domain" description="TET-Associated Glycosyltransferase" evidence="4">
    <location>
        <begin position="1339"/>
        <end position="1567"/>
    </location>
</feature>
<feature type="domain" description="GREB1-like second" evidence="3">
    <location>
        <begin position="179"/>
        <end position="219"/>
    </location>
</feature>
<feature type="domain" description="GREB1-like second" evidence="3">
    <location>
        <begin position="236"/>
        <end position="447"/>
    </location>
</feature>
<name>A0A8C9FUM8_PAVCR</name>
<dbReference type="GO" id="GO:0001822">
    <property type="term" value="P:kidney development"/>
    <property type="evidence" value="ECO:0007669"/>
    <property type="project" value="TreeGrafter"/>
</dbReference>
<evidence type="ECO:0000259" key="3">
    <source>
        <dbReference type="Pfam" id="PF20688"/>
    </source>
</evidence>
<dbReference type="InterPro" id="IPR049100">
    <property type="entry name" value="TAGT"/>
</dbReference>
<evidence type="ECO:0000256" key="1">
    <source>
        <dbReference type="SAM" id="MobiDB-lite"/>
    </source>
</evidence>
<dbReference type="Pfam" id="PF15782">
    <property type="entry name" value="GREB1_N"/>
    <property type="match status" value="1"/>
</dbReference>
<feature type="region of interest" description="Disordered" evidence="1">
    <location>
        <begin position="144"/>
        <end position="212"/>
    </location>
</feature>
<feature type="domain" description="GREB1 N-terminal" evidence="2">
    <location>
        <begin position="76"/>
        <end position="134"/>
    </location>
</feature>